<feature type="region of interest" description="Disordered" evidence="1">
    <location>
        <begin position="37"/>
        <end position="60"/>
    </location>
</feature>
<feature type="region of interest" description="Disordered" evidence="1">
    <location>
        <begin position="1"/>
        <end position="21"/>
    </location>
</feature>
<protein>
    <submittedName>
        <fullName evidence="2">Uncharacterized protein</fullName>
    </submittedName>
</protein>
<proteinExistence type="predicted"/>
<evidence type="ECO:0000256" key="1">
    <source>
        <dbReference type="SAM" id="MobiDB-lite"/>
    </source>
</evidence>
<comment type="caution">
    <text evidence="2">The sequence shown here is derived from an EMBL/GenBank/DDBJ whole genome shotgun (WGS) entry which is preliminary data.</text>
</comment>
<dbReference type="Proteomes" id="UP000770661">
    <property type="component" value="Unassembled WGS sequence"/>
</dbReference>
<name>A0A8J4Y5X4_CHIOP</name>
<reference evidence="2" key="1">
    <citation type="submission" date="2020-07" db="EMBL/GenBank/DDBJ databases">
        <title>The High-quality genome of the commercially important snow crab, Chionoecetes opilio.</title>
        <authorList>
            <person name="Jeong J.-H."/>
            <person name="Ryu S."/>
        </authorList>
    </citation>
    <scope>NUCLEOTIDE SEQUENCE</scope>
    <source>
        <strain evidence="2">MADBK_172401_WGS</strain>
        <tissue evidence="2">Digestive gland</tissue>
    </source>
</reference>
<organism evidence="2 3">
    <name type="scientific">Chionoecetes opilio</name>
    <name type="common">Atlantic snow crab</name>
    <name type="synonym">Cancer opilio</name>
    <dbReference type="NCBI Taxonomy" id="41210"/>
    <lineage>
        <taxon>Eukaryota</taxon>
        <taxon>Metazoa</taxon>
        <taxon>Ecdysozoa</taxon>
        <taxon>Arthropoda</taxon>
        <taxon>Crustacea</taxon>
        <taxon>Multicrustacea</taxon>
        <taxon>Malacostraca</taxon>
        <taxon>Eumalacostraca</taxon>
        <taxon>Eucarida</taxon>
        <taxon>Decapoda</taxon>
        <taxon>Pleocyemata</taxon>
        <taxon>Brachyura</taxon>
        <taxon>Eubrachyura</taxon>
        <taxon>Majoidea</taxon>
        <taxon>Majidae</taxon>
        <taxon>Chionoecetes</taxon>
    </lineage>
</organism>
<dbReference type="EMBL" id="JACEEZ010012294">
    <property type="protein sequence ID" value="KAG0720778.1"/>
    <property type="molecule type" value="Genomic_DNA"/>
</dbReference>
<evidence type="ECO:0000313" key="3">
    <source>
        <dbReference type="Proteomes" id="UP000770661"/>
    </source>
</evidence>
<gene>
    <name evidence="2" type="ORF">GWK47_047760</name>
</gene>
<dbReference type="AlphaFoldDB" id="A0A8J4Y5X4"/>
<feature type="compositionally biased region" description="Acidic residues" evidence="1">
    <location>
        <begin position="46"/>
        <end position="59"/>
    </location>
</feature>
<accession>A0A8J4Y5X4</accession>
<keyword evidence="3" id="KW-1185">Reference proteome</keyword>
<evidence type="ECO:0000313" key="2">
    <source>
        <dbReference type="EMBL" id="KAG0720778.1"/>
    </source>
</evidence>
<sequence>MSLATMIDGSNPAYDRDHLDEDDELPLVDEEAFCDEDHQQLREREEEAEEDGEELDREEEQLLRTREALLPPDDEAHCVLPGGLEDVPARTAPDAAATLRQACHPLPDHG</sequence>